<dbReference type="EMBL" id="KZ852055">
    <property type="protein sequence ID" value="RDH31442.1"/>
    <property type="molecule type" value="Genomic_DNA"/>
</dbReference>
<organism evidence="1 2">
    <name type="scientific">Aspergillus welwitschiae</name>
    <dbReference type="NCBI Taxonomy" id="1341132"/>
    <lineage>
        <taxon>Eukaryota</taxon>
        <taxon>Fungi</taxon>
        <taxon>Dikarya</taxon>
        <taxon>Ascomycota</taxon>
        <taxon>Pezizomycotina</taxon>
        <taxon>Eurotiomycetes</taxon>
        <taxon>Eurotiomycetidae</taxon>
        <taxon>Eurotiales</taxon>
        <taxon>Aspergillaceae</taxon>
        <taxon>Aspergillus</taxon>
        <taxon>Aspergillus subgen. Circumdati</taxon>
    </lineage>
</organism>
<dbReference type="RefSeq" id="XP_026624464.1">
    <property type="nucleotide sequence ID" value="XM_026776177.1"/>
</dbReference>
<sequence length="143" mass="15487">MIHPISHSCIPPFVSSPTPHNSILLHTHNASIVNISGVRQISPDRLESHSLLPFYDFLSFSFSSVFISPPTSPLLDKRTNTDALLGHCHVLALPCRHLTCSSGPQLCSGIGCDGYTGLPADLDLLASMPIVRTDHENADHPSR</sequence>
<dbReference type="AlphaFoldDB" id="A0A3F3PXE5"/>
<accession>A0A3F3PXE5</accession>
<dbReference type="Proteomes" id="UP000253729">
    <property type="component" value="Unassembled WGS sequence"/>
</dbReference>
<protein>
    <submittedName>
        <fullName evidence="1">Uncharacterized protein</fullName>
    </submittedName>
</protein>
<proteinExistence type="predicted"/>
<gene>
    <name evidence="1" type="ORF">BDQ94DRAFT_61691</name>
</gene>
<reference evidence="1 2" key="1">
    <citation type="submission" date="2018-07" db="EMBL/GenBank/DDBJ databases">
        <title>The genomes of Aspergillus section Nigri reveals drivers in fungal speciation.</title>
        <authorList>
            <consortium name="DOE Joint Genome Institute"/>
            <person name="Vesth T.C."/>
            <person name="Nybo J."/>
            <person name="Theobald S."/>
            <person name="Brandl J."/>
            <person name="Frisvad J.C."/>
            <person name="Nielsen K.F."/>
            <person name="Lyhne E.K."/>
            <person name="Kogle M.E."/>
            <person name="Kuo A."/>
            <person name="Riley R."/>
            <person name="Clum A."/>
            <person name="Nolan M."/>
            <person name="Lipzen A."/>
            <person name="Salamov A."/>
            <person name="Henrissat B."/>
            <person name="Wiebenga A."/>
            <person name="De vries R.P."/>
            <person name="Grigoriev I.V."/>
            <person name="Mortensen U.H."/>
            <person name="Andersen M.R."/>
            <person name="Baker S.E."/>
        </authorList>
    </citation>
    <scope>NUCLEOTIDE SEQUENCE [LARGE SCALE GENOMIC DNA]</scope>
    <source>
        <strain evidence="1 2">CBS 139.54b</strain>
    </source>
</reference>
<dbReference type="GeneID" id="38144533"/>
<evidence type="ECO:0000313" key="2">
    <source>
        <dbReference type="Proteomes" id="UP000253729"/>
    </source>
</evidence>
<keyword evidence="2" id="KW-1185">Reference proteome</keyword>
<evidence type="ECO:0000313" key="1">
    <source>
        <dbReference type="EMBL" id="RDH31442.1"/>
    </source>
</evidence>
<name>A0A3F3PXE5_9EURO</name>